<dbReference type="GO" id="GO:0016020">
    <property type="term" value="C:membrane"/>
    <property type="evidence" value="ECO:0007669"/>
    <property type="project" value="UniProtKB-SubCell"/>
</dbReference>
<feature type="transmembrane region" description="Helical" evidence="6">
    <location>
        <begin position="175"/>
        <end position="199"/>
    </location>
</feature>
<dbReference type="Proteomes" id="UP000812966">
    <property type="component" value="Unassembled WGS sequence"/>
</dbReference>
<protein>
    <recommendedName>
        <fullName evidence="7">Amino acid transporter transmembrane domain-containing protein</fullName>
    </recommendedName>
</protein>
<evidence type="ECO:0000259" key="7">
    <source>
        <dbReference type="Pfam" id="PF01490"/>
    </source>
</evidence>
<feature type="transmembrane region" description="Helical" evidence="6">
    <location>
        <begin position="211"/>
        <end position="232"/>
    </location>
</feature>
<feature type="transmembrane region" description="Helical" evidence="6">
    <location>
        <begin position="98"/>
        <end position="123"/>
    </location>
</feature>
<dbReference type="PANTHER" id="PTHR22950:SF461">
    <property type="entry name" value="AMINO ACID TRANSPORTER TRANSMEMBRANE DOMAIN-CONTAINING PROTEIN"/>
    <property type="match status" value="1"/>
</dbReference>
<dbReference type="InterPro" id="IPR013057">
    <property type="entry name" value="AA_transpt_TM"/>
</dbReference>
<feature type="domain" description="Amino acid transporter transmembrane" evidence="7">
    <location>
        <begin position="72"/>
        <end position="468"/>
    </location>
</feature>
<dbReference type="Pfam" id="PF01490">
    <property type="entry name" value="Aa_trans"/>
    <property type="match status" value="1"/>
</dbReference>
<keyword evidence="9" id="KW-1185">Reference proteome</keyword>
<feature type="transmembrane region" description="Helical" evidence="6">
    <location>
        <begin position="293"/>
        <end position="316"/>
    </location>
</feature>
<feature type="transmembrane region" description="Helical" evidence="6">
    <location>
        <begin position="378"/>
        <end position="397"/>
    </location>
</feature>
<organism evidence="8 9">
    <name type="scientific">Filobasidium floriforme</name>
    <dbReference type="NCBI Taxonomy" id="5210"/>
    <lineage>
        <taxon>Eukaryota</taxon>
        <taxon>Fungi</taxon>
        <taxon>Dikarya</taxon>
        <taxon>Basidiomycota</taxon>
        <taxon>Agaricomycotina</taxon>
        <taxon>Tremellomycetes</taxon>
        <taxon>Filobasidiales</taxon>
        <taxon>Filobasidiaceae</taxon>
        <taxon>Filobasidium</taxon>
    </lineage>
</organism>
<evidence type="ECO:0000256" key="6">
    <source>
        <dbReference type="SAM" id="Phobius"/>
    </source>
</evidence>
<keyword evidence="4 6" id="KW-1133">Transmembrane helix</keyword>
<name>A0A8K0JJV6_9TREE</name>
<comment type="subcellular location">
    <subcellularLocation>
        <location evidence="1">Membrane</location>
        <topology evidence="1">Multi-pass membrane protein</topology>
    </subcellularLocation>
</comment>
<evidence type="ECO:0000256" key="4">
    <source>
        <dbReference type="ARBA" id="ARBA00022989"/>
    </source>
</evidence>
<evidence type="ECO:0000256" key="1">
    <source>
        <dbReference type="ARBA" id="ARBA00004141"/>
    </source>
</evidence>
<keyword evidence="5 6" id="KW-0472">Membrane</keyword>
<feature type="transmembrane region" description="Helical" evidence="6">
    <location>
        <begin position="148"/>
        <end position="169"/>
    </location>
</feature>
<dbReference type="OrthoDB" id="294730at2759"/>
<feature type="transmembrane region" description="Helical" evidence="6">
    <location>
        <begin position="445"/>
        <end position="468"/>
    </location>
</feature>
<comment type="caution">
    <text evidence="8">The sequence shown here is derived from an EMBL/GenBank/DDBJ whole genome shotgun (WGS) entry which is preliminary data.</text>
</comment>
<dbReference type="AlphaFoldDB" id="A0A8K0JJV6"/>
<dbReference type="PANTHER" id="PTHR22950">
    <property type="entry name" value="AMINO ACID TRANSPORTER"/>
    <property type="match status" value="1"/>
</dbReference>
<feature type="transmembrane region" description="Helical" evidence="6">
    <location>
        <begin position="403"/>
        <end position="424"/>
    </location>
</feature>
<feature type="transmembrane region" description="Helical" evidence="6">
    <location>
        <begin position="336"/>
        <end position="357"/>
    </location>
</feature>
<gene>
    <name evidence="8" type="ORF">FFLO_03883</name>
</gene>
<comment type="similarity">
    <text evidence="2">Belongs to the amino acid/polyamine transporter 2 family.</text>
</comment>
<evidence type="ECO:0000313" key="9">
    <source>
        <dbReference type="Proteomes" id="UP000812966"/>
    </source>
</evidence>
<keyword evidence="3 6" id="KW-0812">Transmembrane</keyword>
<dbReference type="EMBL" id="JABELV010000075">
    <property type="protein sequence ID" value="KAG7532075.1"/>
    <property type="molecule type" value="Genomic_DNA"/>
</dbReference>
<sequence length="495" mass="54650">MNQAPPHNKEMSGLPFKMHKGPKIKLVPQPPLTADIAIEPVRFQDLPRPRRDPNEFSTHLDEKVQIKERALTLFQTVCVLLVQFIAVVVLAFPWSFAILGLAGGLITCLIVGFTTIYSVHILWRFCMVHREVRDLCDLAYHLFGKSRLAWYLAFIGLALNNLGVMAVHVNGAQTAISTLGHTFCSVYWGLTAFGIMYAGSLVRGFRKAGPAAALSAGTMFACFILVIVGHVVQDKPNQYYPDTSLAWTMWAPKGTTAIKGINAVLNIIYSFIGHPLIPSYIGDMRDPSQFPTALYITMAIEIVLFTILGAVVYVKTGTELTVSPAYGSLTEHLGKAAAGLALPTILIVGSLFSLVTSRAVFFQIYKEGSVHRRRHTRVGWLVWFGIVTAGWIVAFILAEAVPFFGDLLSLISALFASWFGYILWPIAYFRMSRGRSLKDPKHASQVVLCIILFIAGVFLFTAGTYASIKSIRDNYAAGPIKRPFTCTNTGFQFSR</sequence>
<evidence type="ECO:0000313" key="8">
    <source>
        <dbReference type="EMBL" id="KAG7532075.1"/>
    </source>
</evidence>
<reference evidence="8" key="1">
    <citation type="submission" date="2020-04" db="EMBL/GenBank/DDBJ databases">
        <title>Analysis of mating type loci in Filobasidium floriforme.</title>
        <authorList>
            <person name="Nowrousian M."/>
        </authorList>
    </citation>
    <scope>NUCLEOTIDE SEQUENCE</scope>
    <source>
        <strain evidence="8">CBS 6242</strain>
    </source>
</reference>
<evidence type="ECO:0000256" key="5">
    <source>
        <dbReference type="ARBA" id="ARBA00023136"/>
    </source>
</evidence>
<dbReference type="Gene3D" id="1.20.1740.10">
    <property type="entry name" value="Amino acid/polyamine transporter I"/>
    <property type="match status" value="1"/>
</dbReference>
<feature type="transmembrane region" description="Helical" evidence="6">
    <location>
        <begin position="70"/>
        <end position="92"/>
    </location>
</feature>
<proteinExistence type="inferred from homology"/>
<evidence type="ECO:0000256" key="3">
    <source>
        <dbReference type="ARBA" id="ARBA00022692"/>
    </source>
</evidence>
<dbReference type="GO" id="GO:0015179">
    <property type="term" value="F:L-amino acid transmembrane transporter activity"/>
    <property type="evidence" value="ECO:0007669"/>
    <property type="project" value="TreeGrafter"/>
</dbReference>
<evidence type="ECO:0000256" key="2">
    <source>
        <dbReference type="ARBA" id="ARBA00008066"/>
    </source>
</evidence>
<feature type="transmembrane region" description="Helical" evidence="6">
    <location>
        <begin position="260"/>
        <end position="281"/>
    </location>
</feature>
<accession>A0A8K0JJV6</accession>